<evidence type="ECO:0000313" key="2">
    <source>
        <dbReference type="EMBL" id="KAK4197048.1"/>
    </source>
</evidence>
<dbReference type="EMBL" id="MU863971">
    <property type="protein sequence ID" value="KAK4197048.1"/>
    <property type="molecule type" value="Genomic_DNA"/>
</dbReference>
<dbReference type="PANTHER" id="PTHR43586:SF21">
    <property type="entry name" value="PYRIDOXAL PHOSPHATE (PLP)-DEPENDENT ASPARTATE AMINOTRANSFERASE SUPERFAMILY"/>
    <property type="match status" value="1"/>
</dbReference>
<feature type="domain" description="Aminotransferase class V" evidence="1">
    <location>
        <begin position="55"/>
        <end position="377"/>
    </location>
</feature>
<dbReference type="Gene3D" id="3.40.640.10">
    <property type="entry name" value="Type I PLP-dependent aspartate aminotransferase-like (Major domain)"/>
    <property type="match status" value="1"/>
</dbReference>
<protein>
    <submittedName>
        <fullName evidence="2">Cysteine desulfurase</fullName>
    </submittedName>
</protein>
<keyword evidence="3" id="KW-1185">Reference proteome</keyword>
<dbReference type="Gene3D" id="3.90.1150.10">
    <property type="entry name" value="Aspartate Aminotransferase, domain 1"/>
    <property type="match status" value="1"/>
</dbReference>
<gene>
    <name evidence="2" type="ORF">QBC40DRAFT_309408</name>
</gene>
<dbReference type="InterPro" id="IPR015421">
    <property type="entry name" value="PyrdxlP-dep_Trfase_major"/>
</dbReference>
<sequence>MPAGLNLSNVRASFPALSRDQVYLDNAAGSQVLGSVADRVRESLLSPGIKNNGYQAAAEFINASTGEIVFGSSTTQLLHNLSHALFFSPGDEIVLSSLDHESNIAPWLRLAQRQNLTVKWWHPYTNSPTNPKLLPSSLPDLLSPKTRLLCLTHVSNILSTIQDLPSITSTTRVLAPDALVCVDGVAYAPHRQVNVKELGVDFYVFSWYKLFGPRVSQLYASSRARSQLQSLGHFFNPSDTLDEKIGMAGGWCQELIYSLPAVVEYLTPRWEAIVHQEGELQRALLRWLSAKGGVTIYGESSDDTEVRVPTVSFKVEGWGSRELVEAVGKETNGRLKIRWGSYYSVRLAKEVLGLDQEDGVVRVSLVHYNTVEEVESLIKAMEKVLVGGR</sequence>
<name>A0AAN7ARV5_9PEZI</name>
<dbReference type="InterPro" id="IPR015424">
    <property type="entry name" value="PyrdxlP-dep_Trfase"/>
</dbReference>
<dbReference type="Proteomes" id="UP001303160">
    <property type="component" value="Unassembled WGS sequence"/>
</dbReference>
<dbReference type="PANTHER" id="PTHR43586">
    <property type="entry name" value="CYSTEINE DESULFURASE"/>
    <property type="match status" value="1"/>
</dbReference>
<dbReference type="Pfam" id="PF00266">
    <property type="entry name" value="Aminotran_5"/>
    <property type="match status" value="1"/>
</dbReference>
<organism evidence="2 3">
    <name type="scientific">Triangularia verruculosa</name>
    <dbReference type="NCBI Taxonomy" id="2587418"/>
    <lineage>
        <taxon>Eukaryota</taxon>
        <taxon>Fungi</taxon>
        <taxon>Dikarya</taxon>
        <taxon>Ascomycota</taxon>
        <taxon>Pezizomycotina</taxon>
        <taxon>Sordariomycetes</taxon>
        <taxon>Sordariomycetidae</taxon>
        <taxon>Sordariales</taxon>
        <taxon>Podosporaceae</taxon>
        <taxon>Triangularia</taxon>
    </lineage>
</organism>
<dbReference type="SUPFAM" id="SSF53383">
    <property type="entry name" value="PLP-dependent transferases"/>
    <property type="match status" value="1"/>
</dbReference>
<evidence type="ECO:0000313" key="3">
    <source>
        <dbReference type="Proteomes" id="UP001303160"/>
    </source>
</evidence>
<reference evidence="2" key="1">
    <citation type="journal article" date="2023" name="Mol. Phylogenet. Evol.">
        <title>Genome-scale phylogeny and comparative genomics of the fungal order Sordariales.</title>
        <authorList>
            <person name="Hensen N."/>
            <person name="Bonometti L."/>
            <person name="Westerberg I."/>
            <person name="Brannstrom I.O."/>
            <person name="Guillou S."/>
            <person name="Cros-Aarteil S."/>
            <person name="Calhoun S."/>
            <person name="Haridas S."/>
            <person name="Kuo A."/>
            <person name="Mondo S."/>
            <person name="Pangilinan J."/>
            <person name="Riley R."/>
            <person name="LaButti K."/>
            <person name="Andreopoulos B."/>
            <person name="Lipzen A."/>
            <person name="Chen C."/>
            <person name="Yan M."/>
            <person name="Daum C."/>
            <person name="Ng V."/>
            <person name="Clum A."/>
            <person name="Steindorff A."/>
            <person name="Ohm R.A."/>
            <person name="Martin F."/>
            <person name="Silar P."/>
            <person name="Natvig D.O."/>
            <person name="Lalanne C."/>
            <person name="Gautier V."/>
            <person name="Ament-Velasquez S.L."/>
            <person name="Kruys A."/>
            <person name="Hutchinson M.I."/>
            <person name="Powell A.J."/>
            <person name="Barry K."/>
            <person name="Miller A.N."/>
            <person name="Grigoriev I.V."/>
            <person name="Debuchy R."/>
            <person name="Gladieux P."/>
            <person name="Hiltunen Thoren M."/>
            <person name="Johannesson H."/>
        </authorList>
    </citation>
    <scope>NUCLEOTIDE SEQUENCE</scope>
    <source>
        <strain evidence="2">CBS 315.58</strain>
    </source>
</reference>
<dbReference type="AlphaFoldDB" id="A0AAN7ARV5"/>
<accession>A0AAN7ARV5</accession>
<proteinExistence type="predicted"/>
<comment type="caution">
    <text evidence="2">The sequence shown here is derived from an EMBL/GenBank/DDBJ whole genome shotgun (WGS) entry which is preliminary data.</text>
</comment>
<reference evidence="2" key="2">
    <citation type="submission" date="2023-05" db="EMBL/GenBank/DDBJ databases">
        <authorList>
            <consortium name="Lawrence Berkeley National Laboratory"/>
            <person name="Steindorff A."/>
            <person name="Hensen N."/>
            <person name="Bonometti L."/>
            <person name="Westerberg I."/>
            <person name="Brannstrom I.O."/>
            <person name="Guillou S."/>
            <person name="Cros-Aarteil S."/>
            <person name="Calhoun S."/>
            <person name="Haridas S."/>
            <person name="Kuo A."/>
            <person name="Mondo S."/>
            <person name="Pangilinan J."/>
            <person name="Riley R."/>
            <person name="Labutti K."/>
            <person name="Andreopoulos B."/>
            <person name="Lipzen A."/>
            <person name="Chen C."/>
            <person name="Yanf M."/>
            <person name="Daum C."/>
            <person name="Ng V."/>
            <person name="Clum A."/>
            <person name="Ohm R."/>
            <person name="Martin F."/>
            <person name="Silar P."/>
            <person name="Natvig D."/>
            <person name="Lalanne C."/>
            <person name="Gautier V."/>
            <person name="Ament-Velasquez S.L."/>
            <person name="Kruys A."/>
            <person name="Hutchinson M.I."/>
            <person name="Powell A.J."/>
            <person name="Barry K."/>
            <person name="Miller A.N."/>
            <person name="Grigoriev I.V."/>
            <person name="Debuchy R."/>
            <person name="Gladieux P."/>
            <person name="Thoren M.H."/>
            <person name="Johannesson H."/>
        </authorList>
    </citation>
    <scope>NUCLEOTIDE SEQUENCE</scope>
    <source>
        <strain evidence="2">CBS 315.58</strain>
    </source>
</reference>
<dbReference type="InterPro" id="IPR000192">
    <property type="entry name" value="Aminotrans_V_dom"/>
</dbReference>
<evidence type="ECO:0000259" key="1">
    <source>
        <dbReference type="Pfam" id="PF00266"/>
    </source>
</evidence>
<dbReference type="InterPro" id="IPR015422">
    <property type="entry name" value="PyrdxlP-dep_Trfase_small"/>
</dbReference>